<keyword evidence="1" id="KW-0472">Membrane</keyword>
<comment type="caution">
    <text evidence="2">The sequence shown here is derived from an EMBL/GenBank/DDBJ whole genome shotgun (WGS) entry which is preliminary data.</text>
</comment>
<dbReference type="EMBL" id="JACKWZ010000406">
    <property type="protein sequence ID" value="KAF9408108.1"/>
    <property type="molecule type" value="Genomic_DNA"/>
</dbReference>
<evidence type="ECO:0000256" key="1">
    <source>
        <dbReference type="SAM" id="Phobius"/>
    </source>
</evidence>
<gene>
    <name evidence="2" type="ORF">HW555_012082</name>
</gene>
<reference evidence="2" key="1">
    <citation type="submission" date="2020-08" db="EMBL/GenBank/DDBJ databases">
        <title>Spodoptera exigua strain:BAW_Kor-Di-RS1 Genome sequencing and assembly.</title>
        <authorList>
            <person name="Kim J."/>
            <person name="Nam H.Y."/>
            <person name="Kwon M."/>
            <person name="Choi J.H."/>
            <person name="Cho S.R."/>
            <person name="Kim G.-H."/>
        </authorList>
    </citation>
    <scope>NUCLEOTIDE SEQUENCE</scope>
    <source>
        <strain evidence="2">BAW_Kor-Di-RS1</strain>
        <tissue evidence="2">Whole-body</tissue>
    </source>
</reference>
<dbReference type="AlphaFoldDB" id="A0A835G7A1"/>
<keyword evidence="1" id="KW-0812">Transmembrane</keyword>
<keyword evidence="1" id="KW-1133">Transmembrane helix</keyword>
<dbReference type="Proteomes" id="UP000648187">
    <property type="component" value="Unassembled WGS sequence"/>
</dbReference>
<sequence>MPSLLITTLKFCRSQTIIRNVFDPSAHLYRLVPLLLVHPHLHQVLQAPVMLQKLVRIHKLFSKERVEIRTACLIIIFPLFTQMKVTLISATMILP</sequence>
<organism evidence="2 3">
    <name type="scientific">Spodoptera exigua</name>
    <name type="common">Beet armyworm</name>
    <name type="synonym">Noctua fulgens</name>
    <dbReference type="NCBI Taxonomy" id="7107"/>
    <lineage>
        <taxon>Eukaryota</taxon>
        <taxon>Metazoa</taxon>
        <taxon>Ecdysozoa</taxon>
        <taxon>Arthropoda</taxon>
        <taxon>Hexapoda</taxon>
        <taxon>Insecta</taxon>
        <taxon>Pterygota</taxon>
        <taxon>Neoptera</taxon>
        <taxon>Endopterygota</taxon>
        <taxon>Lepidoptera</taxon>
        <taxon>Glossata</taxon>
        <taxon>Ditrysia</taxon>
        <taxon>Noctuoidea</taxon>
        <taxon>Noctuidae</taxon>
        <taxon>Amphipyrinae</taxon>
        <taxon>Spodoptera</taxon>
    </lineage>
</organism>
<keyword evidence="3" id="KW-1185">Reference proteome</keyword>
<accession>A0A835G7A1</accession>
<evidence type="ECO:0000313" key="3">
    <source>
        <dbReference type="Proteomes" id="UP000648187"/>
    </source>
</evidence>
<evidence type="ECO:0000313" key="2">
    <source>
        <dbReference type="EMBL" id="KAF9408108.1"/>
    </source>
</evidence>
<protein>
    <submittedName>
        <fullName evidence="2">Uncharacterized protein</fullName>
    </submittedName>
</protein>
<name>A0A835G7A1_SPOEX</name>
<proteinExistence type="predicted"/>
<feature type="transmembrane region" description="Helical" evidence="1">
    <location>
        <begin position="71"/>
        <end position="94"/>
    </location>
</feature>